<reference evidence="1" key="1">
    <citation type="submission" date="2016-10" db="EMBL/GenBank/DDBJ databases">
        <authorList>
            <person name="de Groot N.N."/>
        </authorList>
    </citation>
    <scope>NUCLEOTIDE SEQUENCE</scope>
</reference>
<proteinExistence type="predicted"/>
<evidence type="ECO:0000313" key="1">
    <source>
        <dbReference type="EMBL" id="SFV62176.1"/>
    </source>
</evidence>
<gene>
    <name evidence="1" type="ORF">MNB_SM-4-1750</name>
</gene>
<dbReference type="AlphaFoldDB" id="A0A1W1C8S4"/>
<accession>A0A1W1C8S4</accession>
<dbReference type="InterPro" id="IPR038231">
    <property type="entry name" value="MepB-like_sf"/>
</dbReference>
<dbReference type="InterPro" id="IPR011235">
    <property type="entry name" value="MepB-like"/>
</dbReference>
<dbReference type="EMBL" id="FPHF01000063">
    <property type="protein sequence ID" value="SFV62176.1"/>
    <property type="molecule type" value="Genomic_DNA"/>
</dbReference>
<protein>
    <recommendedName>
        <fullName evidence="2">MepB protein</fullName>
    </recommendedName>
</protein>
<evidence type="ECO:0008006" key="2">
    <source>
        <dbReference type="Google" id="ProtNLM"/>
    </source>
</evidence>
<organism evidence="1">
    <name type="scientific">hydrothermal vent metagenome</name>
    <dbReference type="NCBI Taxonomy" id="652676"/>
    <lineage>
        <taxon>unclassified sequences</taxon>
        <taxon>metagenomes</taxon>
        <taxon>ecological metagenomes</taxon>
    </lineage>
</organism>
<sequence length="197" mass="22633">MEKNNYRDKLESLLIQAFISTGYKITKDVELCSIPESSKYEALNFSINNQNIVYRKGKITEDRPGAFLAVWKRPSVSNTNKPIPLQSNELDYLFVEVEEHSNITSNETLISNPKKGIFVFPVSILLKKGIISSETKKGKTGFRVFPPWSEDRGLVGMKIFSESGKKTQRWQLPYYIEIDKNGLLDFIKLKEIFENSQ</sequence>
<dbReference type="Gene3D" id="3.40.1350.140">
    <property type="entry name" value="MepB-like"/>
    <property type="match status" value="1"/>
</dbReference>
<name>A0A1W1C8S4_9ZZZZ</name>
<dbReference type="Pfam" id="PF08877">
    <property type="entry name" value="MepB-like"/>
    <property type="match status" value="1"/>
</dbReference>